<reference evidence="1" key="1">
    <citation type="submission" date="2021-03" db="EMBL/GenBank/DDBJ databases">
        <authorList>
            <person name="Alouane T."/>
            <person name="Langin T."/>
            <person name="Bonhomme L."/>
        </authorList>
    </citation>
    <scope>NUCLEOTIDE SEQUENCE</scope>
    <source>
        <strain evidence="1">MDC_Fg202</strain>
    </source>
</reference>
<feature type="non-terminal residue" evidence="1">
    <location>
        <position position="140"/>
    </location>
</feature>
<dbReference type="EMBL" id="CAJPIJ010000271">
    <property type="protein sequence ID" value="CAG2011141.1"/>
    <property type="molecule type" value="Genomic_DNA"/>
</dbReference>
<sequence>RTRVARERYARIVSEEVSRLRQSLPSLTPFARAARRSFHQGILTALRDDPSDTVEEQERFPVFTIDELDPFERLSLSSADRSRYFRTTSTPGSSFDYPIALDSDDEVKQESSVGGDVRESIEAVSTPMRARVAARAPNTV</sequence>
<evidence type="ECO:0000313" key="2">
    <source>
        <dbReference type="Proteomes" id="UP000746612"/>
    </source>
</evidence>
<comment type="caution">
    <text evidence="1">The sequence shown here is derived from an EMBL/GenBank/DDBJ whole genome shotgun (WGS) entry which is preliminary data.</text>
</comment>
<evidence type="ECO:0000313" key="1">
    <source>
        <dbReference type="EMBL" id="CAG2011141.1"/>
    </source>
</evidence>
<name>A0A9N8X0G4_GIBZA</name>
<organism evidence="1 2">
    <name type="scientific">Gibberella zeae</name>
    <name type="common">Wheat head blight fungus</name>
    <name type="synonym">Fusarium graminearum</name>
    <dbReference type="NCBI Taxonomy" id="5518"/>
    <lineage>
        <taxon>Eukaryota</taxon>
        <taxon>Fungi</taxon>
        <taxon>Dikarya</taxon>
        <taxon>Ascomycota</taxon>
        <taxon>Pezizomycotina</taxon>
        <taxon>Sordariomycetes</taxon>
        <taxon>Hypocreomycetidae</taxon>
        <taxon>Hypocreales</taxon>
        <taxon>Nectriaceae</taxon>
        <taxon>Fusarium</taxon>
    </lineage>
</organism>
<dbReference type="Proteomes" id="UP000746612">
    <property type="component" value="Unassembled WGS sequence"/>
</dbReference>
<dbReference type="AlphaFoldDB" id="A0A9N8X0G4"/>
<proteinExistence type="predicted"/>
<protein>
    <submittedName>
        <fullName evidence="1">Uncharacterized protein</fullName>
    </submittedName>
</protein>
<accession>A0A9N8X0G4</accession>
<gene>
    <name evidence="1" type="ORF">MDCFG202_LOCUS602138</name>
</gene>
<feature type="non-terminal residue" evidence="1">
    <location>
        <position position="1"/>
    </location>
</feature>